<evidence type="ECO:0000256" key="2">
    <source>
        <dbReference type="ARBA" id="ARBA00022679"/>
    </source>
</evidence>
<feature type="signal peptide" evidence="8">
    <location>
        <begin position="1"/>
        <end position="22"/>
    </location>
</feature>
<dbReference type="InterPro" id="IPR038063">
    <property type="entry name" value="Transpep_catalytic_dom"/>
</dbReference>
<dbReference type="CDD" id="cd16913">
    <property type="entry name" value="YkuD_like"/>
    <property type="match status" value="1"/>
</dbReference>
<dbReference type="GO" id="GO:0071972">
    <property type="term" value="F:peptidoglycan L,D-transpeptidase activity"/>
    <property type="evidence" value="ECO:0007669"/>
    <property type="project" value="TreeGrafter"/>
</dbReference>
<accession>A0A4R7J9E1</accession>
<feature type="domain" description="L,D-TPase catalytic" evidence="9">
    <location>
        <begin position="261"/>
        <end position="373"/>
    </location>
</feature>
<dbReference type="InterPro" id="IPR005490">
    <property type="entry name" value="LD_TPept_cat_dom"/>
</dbReference>
<feature type="region of interest" description="Disordered" evidence="7">
    <location>
        <begin position="40"/>
        <end position="70"/>
    </location>
</feature>
<dbReference type="GO" id="GO:0005576">
    <property type="term" value="C:extracellular region"/>
    <property type="evidence" value="ECO:0007669"/>
    <property type="project" value="TreeGrafter"/>
</dbReference>
<dbReference type="GO" id="GO:0018104">
    <property type="term" value="P:peptidoglycan-protein cross-linking"/>
    <property type="evidence" value="ECO:0007669"/>
    <property type="project" value="TreeGrafter"/>
</dbReference>
<keyword evidence="5 6" id="KW-0961">Cell wall biogenesis/degradation</keyword>
<dbReference type="SUPFAM" id="SSF141523">
    <property type="entry name" value="L,D-transpeptidase catalytic domain-like"/>
    <property type="match status" value="1"/>
</dbReference>
<dbReference type="GO" id="GO:0071555">
    <property type="term" value="P:cell wall organization"/>
    <property type="evidence" value="ECO:0007669"/>
    <property type="project" value="UniProtKB-UniRule"/>
</dbReference>
<feature type="chain" id="PRO_5039475018" evidence="8">
    <location>
        <begin position="23"/>
        <end position="374"/>
    </location>
</feature>
<evidence type="ECO:0000259" key="9">
    <source>
        <dbReference type="PROSITE" id="PS52029"/>
    </source>
</evidence>
<dbReference type="InterPro" id="IPR036365">
    <property type="entry name" value="PGBD-like_sf"/>
</dbReference>
<protein>
    <submittedName>
        <fullName evidence="10">Peptidoglycan hydrolase-like protein with peptidoglycan-binding domain</fullName>
    </submittedName>
</protein>
<evidence type="ECO:0000256" key="6">
    <source>
        <dbReference type="PROSITE-ProRule" id="PRU01373"/>
    </source>
</evidence>
<dbReference type="PROSITE" id="PS52029">
    <property type="entry name" value="LD_TPASE"/>
    <property type="match status" value="1"/>
</dbReference>
<feature type="region of interest" description="Disordered" evidence="7">
    <location>
        <begin position="200"/>
        <end position="253"/>
    </location>
</feature>
<dbReference type="EMBL" id="SOAW01000001">
    <property type="protein sequence ID" value="TDT33924.1"/>
    <property type="molecule type" value="Genomic_DNA"/>
</dbReference>
<evidence type="ECO:0000256" key="7">
    <source>
        <dbReference type="SAM" id="MobiDB-lite"/>
    </source>
</evidence>
<dbReference type="Gene3D" id="1.10.101.10">
    <property type="entry name" value="PGBD-like superfamily/PGBD"/>
    <property type="match status" value="2"/>
</dbReference>
<keyword evidence="11" id="KW-1185">Reference proteome</keyword>
<comment type="caution">
    <text evidence="10">The sequence shown here is derived from an EMBL/GenBank/DDBJ whole genome shotgun (WGS) entry which is preliminary data.</text>
</comment>
<evidence type="ECO:0000256" key="3">
    <source>
        <dbReference type="ARBA" id="ARBA00022960"/>
    </source>
</evidence>
<evidence type="ECO:0000256" key="5">
    <source>
        <dbReference type="ARBA" id="ARBA00023316"/>
    </source>
</evidence>
<dbReference type="InterPro" id="IPR036366">
    <property type="entry name" value="PGBDSf"/>
</dbReference>
<keyword evidence="4 6" id="KW-0573">Peptidoglycan synthesis</keyword>
<dbReference type="PANTHER" id="PTHR30582">
    <property type="entry name" value="L,D-TRANSPEPTIDASE"/>
    <property type="match status" value="1"/>
</dbReference>
<dbReference type="InterPro" id="IPR002477">
    <property type="entry name" value="Peptidoglycan-bd-like"/>
</dbReference>
<dbReference type="GO" id="GO:0016740">
    <property type="term" value="F:transferase activity"/>
    <property type="evidence" value="ECO:0007669"/>
    <property type="project" value="UniProtKB-KW"/>
</dbReference>
<dbReference type="Gene3D" id="2.40.440.10">
    <property type="entry name" value="L,D-transpeptidase catalytic domain-like"/>
    <property type="match status" value="1"/>
</dbReference>
<dbReference type="AlphaFoldDB" id="A0A4R7J9E1"/>
<keyword evidence="10" id="KW-0378">Hydrolase</keyword>
<dbReference type="Pfam" id="PF03734">
    <property type="entry name" value="YkuD"/>
    <property type="match status" value="1"/>
</dbReference>
<evidence type="ECO:0000313" key="11">
    <source>
        <dbReference type="Proteomes" id="UP000295371"/>
    </source>
</evidence>
<comment type="pathway">
    <text evidence="1 6">Cell wall biogenesis; peptidoglycan biosynthesis.</text>
</comment>
<feature type="compositionally biased region" description="Basic and acidic residues" evidence="7">
    <location>
        <begin position="132"/>
        <end position="143"/>
    </location>
</feature>
<name>A0A4R7J9E1_9ACTN</name>
<feature type="compositionally biased region" description="Pro residues" evidence="7">
    <location>
        <begin position="46"/>
        <end position="58"/>
    </location>
</feature>
<feature type="active site" description="Proton donor/acceptor" evidence="6">
    <location>
        <position position="331"/>
    </location>
</feature>
<evidence type="ECO:0000256" key="8">
    <source>
        <dbReference type="SAM" id="SignalP"/>
    </source>
</evidence>
<dbReference type="PANTHER" id="PTHR30582:SF33">
    <property type="entry name" value="EXPORTED PROTEIN"/>
    <property type="match status" value="1"/>
</dbReference>
<dbReference type="RefSeq" id="WP_133754362.1">
    <property type="nucleotide sequence ID" value="NZ_SOAW01000001.1"/>
</dbReference>
<feature type="compositionally biased region" description="Basic and acidic residues" evidence="7">
    <location>
        <begin position="200"/>
        <end position="214"/>
    </location>
</feature>
<dbReference type="GO" id="GO:0008360">
    <property type="term" value="P:regulation of cell shape"/>
    <property type="evidence" value="ECO:0007669"/>
    <property type="project" value="UniProtKB-UniRule"/>
</dbReference>
<dbReference type="UniPathway" id="UPA00219"/>
<reference evidence="10 11" key="1">
    <citation type="submission" date="2019-03" db="EMBL/GenBank/DDBJ databases">
        <title>Genomic Encyclopedia of Archaeal and Bacterial Type Strains, Phase II (KMG-II): from individual species to whole genera.</title>
        <authorList>
            <person name="Goeker M."/>
        </authorList>
    </citation>
    <scope>NUCLEOTIDE SEQUENCE [LARGE SCALE GENOMIC DNA]</scope>
    <source>
        <strain evidence="10 11">DSM 24323</strain>
    </source>
</reference>
<dbReference type="InterPro" id="IPR050979">
    <property type="entry name" value="LD-transpeptidase"/>
</dbReference>
<dbReference type="Pfam" id="PF01471">
    <property type="entry name" value="PG_binding_1"/>
    <property type="match status" value="2"/>
</dbReference>
<proteinExistence type="predicted"/>
<dbReference type="PROSITE" id="PS51257">
    <property type="entry name" value="PROKAR_LIPOPROTEIN"/>
    <property type="match status" value="1"/>
</dbReference>
<sequence length="374" mass="40880">MKGNVCALAVLASAALVFTGCAPNTPSTDTAVVAPAPAVVESSTPTPTPTQSPTPSASPTPTTEPALLAKGDSGDEVKDLQARLKQIAWWNGKISGEYDDQTVSAIKGFQAKRELPETGEVDQKTLDALHEMTREPTDDEKNNRLTPGKAILKDGDSGDKVKDLQARLKQLDWFTEDVTGNYGSVTVAAVKGFQAKREIPETGEVDQRTVDKLNEMTTEPTDEELNNKPKKEDKDDEKSSDSESKQGEKAEGLPDECMTGKVMCISKKSNKLWWLKDGVVSISFDVRFGTDETPTREGTFYVDRMRKDHVSNMYHTPMPYAMFFSRGQAVHYSSDFAARGYNGGSHGCVNVRDKGKVAELYSQVSIGTKVYVYS</sequence>
<feature type="region of interest" description="Disordered" evidence="7">
    <location>
        <begin position="132"/>
        <end position="158"/>
    </location>
</feature>
<feature type="compositionally biased region" description="Basic and acidic residues" evidence="7">
    <location>
        <begin position="225"/>
        <end position="252"/>
    </location>
</feature>
<organism evidence="10 11">
    <name type="scientific">Naumannella halotolerans</name>
    <dbReference type="NCBI Taxonomy" id="993414"/>
    <lineage>
        <taxon>Bacteria</taxon>
        <taxon>Bacillati</taxon>
        <taxon>Actinomycetota</taxon>
        <taxon>Actinomycetes</taxon>
        <taxon>Propionibacteriales</taxon>
        <taxon>Propionibacteriaceae</taxon>
        <taxon>Naumannella</taxon>
    </lineage>
</organism>
<evidence type="ECO:0000256" key="4">
    <source>
        <dbReference type="ARBA" id="ARBA00022984"/>
    </source>
</evidence>
<evidence type="ECO:0000256" key="1">
    <source>
        <dbReference type="ARBA" id="ARBA00004752"/>
    </source>
</evidence>
<keyword evidence="8" id="KW-0732">Signal</keyword>
<evidence type="ECO:0000313" key="10">
    <source>
        <dbReference type="EMBL" id="TDT33924.1"/>
    </source>
</evidence>
<keyword evidence="3 6" id="KW-0133">Cell shape</keyword>
<dbReference type="SUPFAM" id="SSF47090">
    <property type="entry name" value="PGBD-like"/>
    <property type="match status" value="2"/>
</dbReference>
<feature type="active site" description="Nucleophile" evidence="6">
    <location>
        <position position="348"/>
    </location>
</feature>
<dbReference type="Proteomes" id="UP000295371">
    <property type="component" value="Unassembled WGS sequence"/>
</dbReference>
<gene>
    <name evidence="10" type="ORF">CLV29_1560</name>
</gene>
<keyword evidence="2" id="KW-0808">Transferase</keyword>
<dbReference type="OrthoDB" id="8887048at2"/>